<sequence>MTTEDVRRVDMKVEVLVLPVADVERAKEFYGRLGWRLDVTPPAVVQFTPHGSDCSVQFGDGLTDAEPGSGKAYLVVADIVAARDALVAAGVEVGEIFHDGPDGRETGVDPDCGTYRSRATFADPDGNQWLLQEITSSLSRRVDPAEAAFSSAGDLAAALRRAEAAHGEHEKRTGERDVNWPDWYAEYMVAERTGTQLPT</sequence>
<dbReference type="EMBL" id="CP127294">
    <property type="protein sequence ID" value="WIX83344.1"/>
    <property type="molecule type" value="Genomic_DNA"/>
</dbReference>
<protein>
    <submittedName>
        <fullName evidence="2">Glyoxalase</fullName>
    </submittedName>
</protein>
<keyword evidence="3" id="KW-1185">Reference proteome</keyword>
<dbReference type="SUPFAM" id="SSF54593">
    <property type="entry name" value="Glyoxalase/Bleomycin resistance protein/Dihydroxybiphenyl dioxygenase"/>
    <property type="match status" value="1"/>
</dbReference>
<proteinExistence type="predicted"/>
<dbReference type="AlphaFoldDB" id="A0A9Y2IPW9"/>
<evidence type="ECO:0000313" key="3">
    <source>
        <dbReference type="Proteomes" id="UP001236014"/>
    </source>
</evidence>
<dbReference type="PROSITE" id="PS51819">
    <property type="entry name" value="VOC"/>
    <property type="match status" value="1"/>
</dbReference>
<dbReference type="InterPro" id="IPR029068">
    <property type="entry name" value="Glyas_Bleomycin-R_OHBP_Dase"/>
</dbReference>
<organism evidence="2 3">
    <name type="scientific">Amycolatopsis carbonis</name>
    <dbReference type="NCBI Taxonomy" id="715471"/>
    <lineage>
        <taxon>Bacteria</taxon>
        <taxon>Bacillati</taxon>
        <taxon>Actinomycetota</taxon>
        <taxon>Actinomycetes</taxon>
        <taxon>Pseudonocardiales</taxon>
        <taxon>Pseudonocardiaceae</taxon>
        <taxon>Amycolatopsis</taxon>
    </lineage>
</organism>
<evidence type="ECO:0000259" key="1">
    <source>
        <dbReference type="PROSITE" id="PS51819"/>
    </source>
</evidence>
<dbReference type="InterPro" id="IPR037523">
    <property type="entry name" value="VOC_core"/>
</dbReference>
<dbReference type="Proteomes" id="UP001236014">
    <property type="component" value="Chromosome"/>
</dbReference>
<accession>A0A9Y2IPW9</accession>
<dbReference type="Gene3D" id="3.10.180.10">
    <property type="entry name" value="2,3-Dihydroxybiphenyl 1,2-Dioxygenase, domain 1"/>
    <property type="match status" value="1"/>
</dbReference>
<feature type="domain" description="VOC" evidence="1">
    <location>
        <begin position="12"/>
        <end position="134"/>
    </location>
</feature>
<dbReference type="RefSeq" id="WP_285973896.1">
    <property type="nucleotide sequence ID" value="NZ_CP127294.1"/>
</dbReference>
<dbReference type="InterPro" id="IPR004360">
    <property type="entry name" value="Glyas_Fos-R_dOase_dom"/>
</dbReference>
<name>A0A9Y2IPW9_9PSEU</name>
<dbReference type="KEGG" id="acab:QRX50_22580"/>
<evidence type="ECO:0000313" key="2">
    <source>
        <dbReference type="EMBL" id="WIX83344.1"/>
    </source>
</evidence>
<gene>
    <name evidence="2" type="ORF">QRX50_22580</name>
</gene>
<reference evidence="2 3" key="1">
    <citation type="submission" date="2023-06" db="EMBL/GenBank/DDBJ databases">
        <authorList>
            <person name="Oyuntsetseg B."/>
            <person name="Kim S.B."/>
        </authorList>
    </citation>
    <scope>NUCLEOTIDE SEQUENCE [LARGE SCALE GENOMIC DNA]</scope>
    <source>
        <strain evidence="2 3">2-15</strain>
    </source>
</reference>
<dbReference type="Pfam" id="PF00903">
    <property type="entry name" value="Glyoxalase"/>
    <property type="match status" value="1"/>
</dbReference>